<sequence>MARVGVVGTTSWGTTLGILMARRGHEVTILARSEEESRQLVKDQENKRLLPGVGFPPSLTATSDIATAITNASLVILCTPSQRLRENLPSLRPHLQRSTVLLTAIKGLEKDSGKRMTEIILDELPGTSKDQLCVLSGPNLSQEVVEGQPASTVVAGFNPSTTKWVQELYSSNTFRVYSNDDVIGVELGGALKNAIAIGAGICDGLGYGANQKAAFVTRGLAEITRLSVACGAKPLTMFGLAGFGDMIATC</sequence>
<keyword evidence="2" id="KW-0560">Oxidoreductase</keyword>
<dbReference type="Pfam" id="PF01210">
    <property type="entry name" value="NAD_Gly3P_dh_N"/>
    <property type="match status" value="1"/>
</dbReference>
<name>A0A382JNS9_9ZZZZ</name>
<dbReference type="InterPro" id="IPR011128">
    <property type="entry name" value="G3P_DH_NAD-dep_N"/>
</dbReference>
<dbReference type="PANTHER" id="PTHR11728">
    <property type="entry name" value="GLYCEROL-3-PHOSPHATE DEHYDROGENASE"/>
    <property type="match status" value="1"/>
</dbReference>
<proteinExistence type="inferred from homology"/>
<dbReference type="SUPFAM" id="SSF51735">
    <property type="entry name" value="NAD(P)-binding Rossmann-fold domains"/>
    <property type="match status" value="1"/>
</dbReference>
<dbReference type="InterPro" id="IPR008927">
    <property type="entry name" value="6-PGluconate_DH-like_C_sf"/>
</dbReference>
<dbReference type="GO" id="GO:0005829">
    <property type="term" value="C:cytosol"/>
    <property type="evidence" value="ECO:0007669"/>
    <property type="project" value="TreeGrafter"/>
</dbReference>
<evidence type="ECO:0000259" key="5">
    <source>
        <dbReference type="Pfam" id="PF07479"/>
    </source>
</evidence>
<accession>A0A382JNS9</accession>
<dbReference type="SUPFAM" id="SSF48179">
    <property type="entry name" value="6-phosphogluconate dehydrogenase C-terminal domain-like"/>
    <property type="match status" value="1"/>
</dbReference>
<evidence type="ECO:0000313" key="6">
    <source>
        <dbReference type="EMBL" id="SVC12737.1"/>
    </source>
</evidence>
<dbReference type="InterPro" id="IPR006168">
    <property type="entry name" value="G3P_DH_NAD-dep"/>
</dbReference>
<protein>
    <recommendedName>
        <fullName evidence="7">Glycerol-3-phosphate dehydrogenase NAD-dependent N-terminal domain-containing protein</fullName>
    </recommendedName>
</protein>
<dbReference type="GO" id="GO:0005975">
    <property type="term" value="P:carbohydrate metabolic process"/>
    <property type="evidence" value="ECO:0007669"/>
    <property type="project" value="InterPro"/>
</dbReference>
<dbReference type="PRINTS" id="PR00077">
    <property type="entry name" value="GPDHDRGNASE"/>
</dbReference>
<feature type="domain" description="Glycerol-3-phosphate dehydrogenase NAD-dependent N-terminal" evidence="4">
    <location>
        <begin position="4"/>
        <end position="158"/>
    </location>
</feature>
<evidence type="ECO:0000256" key="2">
    <source>
        <dbReference type="ARBA" id="ARBA00023002"/>
    </source>
</evidence>
<dbReference type="FunFam" id="3.40.50.720:FF:000019">
    <property type="entry name" value="Glycerol-3-phosphate dehydrogenase [NAD(P)+]"/>
    <property type="match status" value="1"/>
</dbReference>
<organism evidence="6">
    <name type="scientific">marine metagenome</name>
    <dbReference type="NCBI Taxonomy" id="408172"/>
    <lineage>
        <taxon>unclassified sequences</taxon>
        <taxon>metagenomes</taxon>
        <taxon>ecological metagenomes</taxon>
    </lineage>
</organism>
<dbReference type="Pfam" id="PF07479">
    <property type="entry name" value="NAD_Gly3P_dh_C"/>
    <property type="match status" value="1"/>
</dbReference>
<keyword evidence="3" id="KW-0520">NAD</keyword>
<feature type="domain" description="Glycerol-3-phosphate dehydrogenase NAD-dependent C-terminal" evidence="5">
    <location>
        <begin position="181"/>
        <end position="250"/>
    </location>
</feature>
<dbReference type="PANTHER" id="PTHR11728:SF1">
    <property type="entry name" value="GLYCEROL-3-PHOSPHATE DEHYDROGENASE [NAD(+)] 2, CHLOROPLASTIC"/>
    <property type="match status" value="1"/>
</dbReference>
<evidence type="ECO:0000256" key="1">
    <source>
        <dbReference type="ARBA" id="ARBA00011009"/>
    </source>
</evidence>
<evidence type="ECO:0000259" key="4">
    <source>
        <dbReference type="Pfam" id="PF01210"/>
    </source>
</evidence>
<dbReference type="InterPro" id="IPR036291">
    <property type="entry name" value="NAD(P)-bd_dom_sf"/>
</dbReference>
<dbReference type="NCBIfam" id="NF000940">
    <property type="entry name" value="PRK00094.1-2"/>
    <property type="match status" value="1"/>
</dbReference>
<evidence type="ECO:0008006" key="7">
    <source>
        <dbReference type="Google" id="ProtNLM"/>
    </source>
</evidence>
<dbReference type="InterPro" id="IPR013328">
    <property type="entry name" value="6PGD_dom2"/>
</dbReference>
<dbReference type="GO" id="GO:0046168">
    <property type="term" value="P:glycerol-3-phosphate catabolic process"/>
    <property type="evidence" value="ECO:0007669"/>
    <property type="project" value="InterPro"/>
</dbReference>
<dbReference type="Gene3D" id="1.10.1040.10">
    <property type="entry name" value="N-(1-d-carboxylethyl)-l-norvaline Dehydrogenase, domain 2"/>
    <property type="match status" value="1"/>
</dbReference>
<dbReference type="GO" id="GO:0051287">
    <property type="term" value="F:NAD binding"/>
    <property type="evidence" value="ECO:0007669"/>
    <property type="project" value="InterPro"/>
</dbReference>
<dbReference type="GO" id="GO:0047952">
    <property type="term" value="F:glycerol-3-phosphate dehydrogenase [NAD(P)+] activity"/>
    <property type="evidence" value="ECO:0007669"/>
    <property type="project" value="TreeGrafter"/>
</dbReference>
<dbReference type="PROSITE" id="PS00957">
    <property type="entry name" value="NAD_G3PDH"/>
    <property type="match status" value="1"/>
</dbReference>
<feature type="non-terminal residue" evidence="6">
    <location>
        <position position="250"/>
    </location>
</feature>
<dbReference type="AlphaFoldDB" id="A0A382JNS9"/>
<dbReference type="NCBIfam" id="NF000942">
    <property type="entry name" value="PRK00094.1-4"/>
    <property type="match status" value="1"/>
</dbReference>
<reference evidence="6" key="1">
    <citation type="submission" date="2018-05" db="EMBL/GenBank/DDBJ databases">
        <authorList>
            <person name="Lanie J.A."/>
            <person name="Ng W.-L."/>
            <person name="Kazmierczak K.M."/>
            <person name="Andrzejewski T.M."/>
            <person name="Davidsen T.M."/>
            <person name="Wayne K.J."/>
            <person name="Tettelin H."/>
            <person name="Glass J.I."/>
            <person name="Rusch D."/>
            <person name="Podicherti R."/>
            <person name="Tsui H.-C.T."/>
            <person name="Winkler M.E."/>
        </authorList>
    </citation>
    <scope>NUCLEOTIDE SEQUENCE</scope>
</reference>
<dbReference type="InterPro" id="IPR006109">
    <property type="entry name" value="G3P_DH_NAD-dep_C"/>
</dbReference>
<dbReference type="Gene3D" id="3.40.50.720">
    <property type="entry name" value="NAD(P)-binding Rossmann-like Domain"/>
    <property type="match status" value="1"/>
</dbReference>
<evidence type="ECO:0000256" key="3">
    <source>
        <dbReference type="ARBA" id="ARBA00023027"/>
    </source>
</evidence>
<comment type="similarity">
    <text evidence="1">Belongs to the NAD-dependent glycerol-3-phosphate dehydrogenase family.</text>
</comment>
<dbReference type="EMBL" id="UINC01074992">
    <property type="protein sequence ID" value="SVC12737.1"/>
    <property type="molecule type" value="Genomic_DNA"/>
</dbReference>
<gene>
    <name evidence="6" type="ORF">METZ01_LOCUS265591</name>
</gene>